<dbReference type="EMBL" id="OV651814">
    <property type="protein sequence ID" value="CAH1105923.1"/>
    <property type="molecule type" value="Genomic_DNA"/>
</dbReference>
<dbReference type="PANTHER" id="PTHR23300:SF0">
    <property type="entry name" value="METHANETHIOL OXIDASE"/>
    <property type="match status" value="1"/>
</dbReference>
<evidence type="ECO:0000256" key="2">
    <source>
        <dbReference type="ARBA" id="ARBA00023266"/>
    </source>
</evidence>
<sequence length="478" mass="53762">MVNPEPGYASPLDAMKNAPREKILYVICINTNEGDDKFDLLATVDVDPQSPTYCQIIHRLRTGNKNDELHHSGWNVCSSCHSSTGCKNAPARDKLILPALGSDRIFVVDTGKNPRAPEFHKVIDASEMRNFNCRVPHTTHCLSTGDIMISVMGDNDDNGKCDFILVDSKSLKVKGTWIKGNKAPKFNYDFWYQPYHDIMVSSEWGAPRLFKHGFDPSHATDIDKYGRSINFFSWKTHELIQTIDLGEEGICPLEVRFLHNPKEAQGYVGCAVNANVYRFHLKPDGKWTADKVIDVPAKKISGWEGMDYLPGMITDILISLDDKYLYFSNWLHGDVRQYDITDRAHPKLTGQVFVGGKVLSDSAYKVLEDTELKSQPDPVFIKGKRVTGGPQMIQLSQDGKRLYVTSSLLSAWDRQFYPDLEKKGSRMVKIDIDTENGGMKLDENFLIDFAEGPDGPLLAHETRYPGGDCTSDIWLATD</sequence>
<evidence type="ECO:0000313" key="3">
    <source>
        <dbReference type="EMBL" id="CAH1105923.1"/>
    </source>
</evidence>
<name>A0A9P0CSW1_9CUCU</name>
<gene>
    <name evidence="3" type="ORF">PSYICH_LOCUS6523</name>
</gene>
<dbReference type="Proteomes" id="UP001153636">
    <property type="component" value="Chromosome 2"/>
</dbReference>
<dbReference type="GO" id="GO:0008430">
    <property type="term" value="F:selenium binding"/>
    <property type="evidence" value="ECO:0007669"/>
    <property type="project" value="InterPro"/>
</dbReference>
<comment type="similarity">
    <text evidence="1">Belongs to the selenium-binding protein family.</text>
</comment>
<evidence type="ECO:0008006" key="5">
    <source>
        <dbReference type="Google" id="ProtNLM"/>
    </source>
</evidence>
<dbReference type="OrthoDB" id="10252446at2759"/>
<keyword evidence="2" id="KW-0711">Selenium</keyword>
<evidence type="ECO:0000256" key="1">
    <source>
        <dbReference type="ARBA" id="ARBA00005606"/>
    </source>
</evidence>
<dbReference type="AlphaFoldDB" id="A0A9P0CSW1"/>
<keyword evidence="4" id="KW-1185">Reference proteome</keyword>
<dbReference type="SUPFAM" id="SSF75011">
    <property type="entry name" value="3-carboxy-cis,cis-mucoante lactonizing enzyme"/>
    <property type="match status" value="1"/>
</dbReference>
<reference evidence="3" key="1">
    <citation type="submission" date="2022-01" db="EMBL/GenBank/DDBJ databases">
        <authorList>
            <person name="King R."/>
        </authorList>
    </citation>
    <scope>NUCLEOTIDE SEQUENCE</scope>
</reference>
<protein>
    <recommendedName>
        <fullName evidence="5">Methanethiol oxidase</fullName>
    </recommendedName>
</protein>
<dbReference type="Pfam" id="PF05694">
    <property type="entry name" value="SBP56"/>
    <property type="match status" value="1"/>
</dbReference>
<accession>A0A9P0CSW1</accession>
<dbReference type="InterPro" id="IPR008826">
    <property type="entry name" value="Se-bd"/>
</dbReference>
<dbReference type="PANTHER" id="PTHR23300">
    <property type="entry name" value="METHANETHIOL OXIDASE"/>
    <property type="match status" value="1"/>
</dbReference>
<evidence type="ECO:0000313" key="4">
    <source>
        <dbReference type="Proteomes" id="UP001153636"/>
    </source>
</evidence>
<organism evidence="3 4">
    <name type="scientific">Psylliodes chrysocephalus</name>
    <dbReference type="NCBI Taxonomy" id="3402493"/>
    <lineage>
        <taxon>Eukaryota</taxon>
        <taxon>Metazoa</taxon>
        <taxon>Ecdysozoa</taxon>
        <taxon>Arthropoda</taxon>
        <taxon>Hexapoda</taxon>
        <taxon>Insecta</taxon>
        <taxon>Pterygota</taxon>
        <taxon>Neoptera</taxon>
        <taxon>Endopterygota</taxon>
        <taxon>Coleoptera</taxon>
        <taxon>Polyphaga</taxon>
        <taxon>Cucujiformia</taxon>
        <taxon>Chrysomeloidea</taxon>
        <taxon>Chrysomelidae</taxon>
        <taxon>Galerucinae</taxon>
        <taxon>Alticini</taxon>
        <taxon>Psylliodes</taxon>
    </lineage>
</organism>
<proteinExistence type="inferred from homology"/>